<accession>A0AAD4K826</accession>
<dbReference type="PANTHER" id="PTHR23059">
    <property type="entry name" value="CYSTEINE AND HISTIDINE-RICH PROTEIN 1"/>
    <property type="match status" value="1"/>
</dbReference>
<dbReference type="SUPFAM" id="SSF49599">
    <property type="entry name" value="TRAF domain-like"/>
    <property type="match status" value="1"/>
</dbReference>
<dbReference type="GO" id="GO:0005634">
    <property type="term" value="C:nucleus"/>
    <property type="evidence" value="ECO:0007669"/>
    <property type="project" value="TreeGrafter"/>
</dbReference>
<sequence>DSDDEINNVPLESGEYVSGLSISSQLSDFRCIVCYTVPFSELYQCQNGHLICAGCYQIRVLDKMLGCELGTCPQCRVRIYRHRAYRNMLIEQALAAVVVACKKCAEHLPRNQLRQHAIHHCPHRLIACKYQRVGCSWKGKIGILQEAHNENCEFRHKTVEELLKYLRVIQEKRDARAALQANVLKFLQLPHITARLVHIMPFALPFPRNCYAIGHTFEAFTQHWSIKFKWMTPTESVEPGDSAEPNEDDDDPCALLFQLCMEYPDATRGPLGLTYTLLGSIYSDIRFQPNLCEKHDFTHENPTGPPALLYENSLCNVARLLNERGFYARLLMARI</sequence>
<evidence type="ECO:0000256" key="1">
    <source>
        <dbReference type="ARBA" id="ARBA00022723"/>
    </source>
</evidence>
<feature type="non-terminal residue" evidence="6">
    <location>
        <position position="1"/>
    </location>
</feature>
<dbReference type="GO" id="GO:0008270">
    <property type="term" value="F:zinc ion binding"/>
    <property type="evidence" value="ECO:0007669"/>
    <property type="project" value="UniProtKB-KW"/>
</dbReference>
<dbReference type="AlphaFoldDB" id="A0AAD4K826"/>
<evidence type="ECO:0000256" key="3">
    <source>
        <dbReference type="ARBA" id="ARBA00022833"/>
    </source>
</evidence>
<reference evidence="6" key="1">
    <citation type="journal article" date="2021" name="Mol. Ecol. Resour.">
        <title>Phylogenomic analyses of the genus Drosophila reveals genomic signals of climate adaptation.</title>
        <authorList>
            <person name="Li F."/>
            <person name="Rane R.V."/>
            <person name="Luria V."/>
            <person name="Xiong Z."/>
            <person name="Chen J."/>
            <person name="Li Z."/>
            <person name="Catullo R.A."/>
            <person name="Griffin P.C."/>
            <person name="Schiffer M."/>
            <person name="Pearce S."/>
            <person name="Lee S.F."/>
            <person name="McElroy K."/>
            <person name="Stocker A."/>
            <person name="Shirriffs J."/>
            <person name="Cockerell F."/>
            <person name="Coppin C."/>
            <person name="Sgro C.M."/>
            <person name="Karger A."/>
            <person name="Cain J.W."/>
            <person name="Weber J.A."/>
            <person name="Santpere G."/>
            <person name="Kirschner M.W."/>
            <person name="Hoffmann A.A."/>
            <person name="Oakeshott J.G."/>
            <person name="Zhang G."/>
        </authorList>
    </citation>
    <scope>NUCLEOTIDE SEQUENCE</scope>
    <source>
        <strain evidence="6">BGI-SZ-2011g</strain>
    </source>
</reference>
<dbReference type="InterPro" id="IPR001293">
    <property type="entry name" value="Znf_TRAF"/>
</dbReference>
<evidence type="ECO:0000256" key="4">
    <source>
        <dbReference type="PROSITE-ProRule" id="PRU00207"/>
    </source>
</evidence>
<dbReference type="EMBL" id="JAJJHW010001127">
    <property type="protein sequence ID" value="KAH8377856.1"/>
    <property type="molecule type" value="Genomic_DNA"/>
</dbReference>
<keyword evidence="2 4" id="KW-0863">Zinc-finger</keyword>
<dbReference type="Pfam" id="PF02176">
    <property type="entry name" value="zf-TRAF"/>
    <property type="match status" value="1"/>
</dbReference>
<feature type="zinc finger region" description="TRAF-type" evidence="4">
    <location>
        <begin position="99"/>
        <end position="135"/>
    </location>
</feature>
<dbReference type="PROSITE" id="PS50145">
    <property type="entry name" value="ZF_TRAF"/>
    <property type="match status" value="1"/>
</dbReference>
<comment type="caution">
    <text evidence="6">The sequence shown here is derived from an EMBL/GenBank/DDBJ whole genome shotgun (WGS) entry which is preliminary data.</text>
</comment>
<organism evidence="6 7">
    <name type="scientific">Drosophila rubida</name>
    <dbReference type="NCBI Taxonomy" id="30044"/>
    <lineage>
        <taxon>Eukaryota</taxon>
        <taxon>Metazoa</taxon>
        <taxon>Ecdysozoa</taxon>
        <taxon>Arthropoda</taxon>
        <taxon>Hexapoda</taxon>
        <taxon>Insecta</taxon>
        <taxon>Pterygota</taxon>
        <taxon>Neoptera</taxon>
        <taxon>Endopterygota</taxon>
        <taxon>Diptera</taxon>
        <taxon>Brachycera</taxon>
        <taxon>Muscomorpha</taxon>
        <taxon>Ephydroidea</taxon>
        <taxon>Drosophilidae</taxon>
        <taxon>Drosophila</taxon>
    </lineage>
</organism>
<keyword evidence="1 4" id="KW-0479">Metal-binding</keyword>
<dbReference type="SUPFAM" id="SSF57850">
    <property type="entry name" value="RING/U-box"/>
    <property type="match status" value="1"/>
</dbReference>
<dbReference type="InterPro" id="IPR013083">
    <property type="entry name" value="Znf_RING/FYVE/PHD"/>
</dbReference>
<evidence type="ECO:0000313" key="7">
    <source>
        <dbReference type="Proteomes" id="UP001200034"/>
    </source>
</evidence>
<gene>
    <name evidence="6" type="ORF">KR093_007498</name>
</gene>
<evidence type="ECO:0000313" key="6">
    <source>
        <dbReference type="EMBL" id="KAH8377856.1"/>
    </source>
</evidence>
<proteinExistence type="predicted"/>
<dbReference type="Gene3D" id="3.30.40.10">
    <property type="entry name" value="Zinc/RING finger domain, C3HC4 (zinc finger)"/>
    <property type="match status" value="1"/>
</dbReference>
<dbReference type="Proteomes" id="UP001200034">
    <property type="component" value="Unassembled WGS sequence"/>
</dbReference>
<evidence type="ECO:0000259" key="5">
    <source>
        <dbReference type="PROSITE" id="PS50145"/>
    </source>
</evidence>
<protein>
    <recommendedName>
        <fullName evidence="5">TRAF-type domain-containing protein</fullName>
    </recommendedName>
</protein>
<evidence type="ECO:0000256" key="2">
    <source>
        <dbReference type="ARBA" id="ARBA00022771"/>
    </source>
</evidence>
<keyword evidence="3 4" id="KW-0862">Zinc</keyword>
<keyword evidence="7" id="KW-1185">Reference proteome</keyword>
<dbReference type="InterPro" id="IPR039338">
    <property type="entry name" value="ZFTRAF1"/>
</dbReference>
<dbReference type="PANTHER" id="PTHR23059:SF4">
    <property type="entry name" value="ZINC FINGER TRAF-TYPE-CONTAINING PROTEIN 1"/>
    <property type="match status" value="1"/>
</dbReference>
<feature type="domain" description="TRAF-type" evidence="5">
    <location>
        <begin position="99"/>
        <end position="135"/>
    </location>
</feature>
<name>A0AAD4K826_9MUSC</name>